<dbReference type="Proteomes" id="UP000644010">
    <property type="component" value="Unassembled WGS sequence"/>
</dbReference>
<sequence>MIRTIPNPRVSVDDVKRFREVMRKCVTRDFTDEEKDKIESRKIEMKRVDQIVRRNNGGKNPILGY</sequence>
<keyword evidence="2" id="KW-1185">Reference proteome</keyword>
<name>A0ABR7E3A3_9BACT</name>
<dbReference type="RefSeq" id="WP_186960155.1">
    <property type="nucleotide sequence ID" value="NZ_JACOOI010000016.1"/>
</dbReference>
<comment type="caution">
    <text evidence="1">The sequence shown here is derived from an EMBL/GenBank/DDBJ whole genome shotgun (WGS) entry which is preliminary data.</text>
</comment>
<dbReference type="EMBL" id="JACOOI010000016">
    <property type="protein sequence ID" value="MBC5644253.1"/>
    <property type="molecule type" value="Genomic_DNA"/>
</dbReference>
<protein>
    <submittedName>
        <fullName evidence="1">Uncharacterized protein</fullName>
    </submittedName>
</protein>
<gene>
    <name evidence="1" type="ORF">H8S77_15330</name>
</gene>
<reference evidence="1 2" key="1">
    <citation type="submission" date="2020-08" db="EMBL/GenBank/DDBJ databases">
        <title>Genome public.</title>
        <authorList>
            <person name="Liu C."/>
            <person name="Sun Q."/>
        </authorList>
    </citation>
    <scope>NUCLEOTIDE SEQUENCE [LARGE SCALE GENOMIC DNA]</scope>
    <source>
        <strain evidence="1 2">BX2</strain>
    </source>
</reference>
<proteinExistence type="predicted"/>
<evidence type="ECO:0000313" key="1">
    <source>
        <dbReference type="EMBL" id="MBC5644253.1"/>
    </source>
</evidence>
<accession>A0ABR7E3A3</accession>
<organism evidence="1 2">
    <name type="scientific">Parabacteroides segnis</name>
    <dbReference type="NCBI Taxonomy" id="2763058"/>
    <lineage>
        <taxon>Bacteria</taxon>
        <taxon>Pseudomonadati</taxon>
        <taxon>Bacteroidota</taxon>
        <taxon>Bacteroidia</taxon>
        <taxon>Bacteroidales</taxon>
        <taxon>Tannerellaceae</taxon>
        <taxon>Parabacteroides</taxon>
    </lineage>
</organism>
<evidence type="ECO:0000313" key="2">
    <source>
        <dbReference type="Proteomes" id="UP000644010"/>
    </source>
</evidence>